<evidence type="ECO:0000313" key="2">
    <source>
        <dbReference type="Proteomes" id="UP000321083"/>
    </source>
</evidence>
<proteinExistence type="predicted"/>
<dbReference type="EMBL" id="SRHE01000102">
    <property type="protein sequence ID" value="TWW10230.1"/>
    <property type="molecule type" value="Genomic_DNA"/>
</dbReference>
<comment type="caution">
    <text evidence="1">The sequence shown here is derived from an EMBL/GenBank/DDBJ whole genome shotgun (WGS) entry which is preliminary data.</text>
</comment>
<protein>
    <submittedName>
        <fullName evidence="1">Uncharacterized protein</fullName>
    </submittedName>
</protein>
<reference evidence="1 2" key="1">
    <citation type="submission" date="2019-08" db="EMBL/GenBank/DDBJ databases">
        <title>100 year-old enigma solved: identification of Planctomyces bekefii, the type genus and species of the phylum Planctomycetes.</title>
        <authorList>
            <person name="Svetlana D.N."/>
            <person name="Overmann J."/>
        </authorList>
    </citation>
    <scope>NUCLEOTIDE SEQUENCE [LARGE SCALE GENOMIC DNA]</scope>
    <source>
        <strain evidence="1">Phe10_nw2017</strain>
    </source>
</reference>
<accession>A0A5C6M619</accession>
<dbReference type="AlphaFoldDB" id="A0A5C6M619"/>
<name>A0A5C6M619_9PLAN</name>
<sequence length="85" mass="8649">MIRLPEITATGVDCAAPPVNPIPAGFVQVYKVPAGIIPVADVAGSTVNPTPEQVAAVIGLILAIGCTFTNKEKVVPVQDPETGVT</sequence>
<organism evidence="1 2">
    <name type="scientific">Planctomyces bekefii</name>
    <dbReference type="NCBI Taxonomy" id="1653850"/>
    <lineage>
        <taxon>Bacteria</taxon>
        <taxon>Pseudomonadati</taxon>
        <taxon>Planctomycetota</taxon>
        <taxon>Planctomycetia</taxon>
        <taxon>Planctomycetales</taxon>
        <taxon>Planctomycetaceae</taxon>
        <taxon>Planctomyces</taxon>
    </lineage>
</organism>
<evidence type="ECO:0000313" key="1">
    <source>
        <dbReference type="EMBL" id="TWW10230.1"/>
    </source>
</evidence>
<reference evidence="1 2" key="2">
    <citation type="submission" date="2019-08" db="EMBL/GenBank/DDBJ databases">
        <authorList>
            <person name="Henke P."/>
        </authorList>
    </citation>
    <scope>NUCLEOTIDE SEQUENCE [LARGE SCALE GENOMIC DNA]</scope>
    <source>
        <strain evidence="1">Phe10_nw2017</strain>
    </source>
</reference>
<dbReference type="Proteomes" id="UP000321083">
    <property type="component" value="Unassembled WGS sequence"/>
</dbReference>
<gene>
    <name evidence="1" type="ORF">E3A20_07290</name>
</gene>
<keyword evidence="2" id="KW-1185">Reference proteome</keyword>